<reference evidence="1 2" key="1">
    <citation type="journal article" date="2013" name="Nat. Commun.">
        <title>The evolution and pathogenic mechanisms of the rice sheath blight pathogen.</title>
        <authorList>
            <person name="Zheng A."/>
            <person name="Lin R."/>
            <person name="Xu L."/>
            <person name="Qin P."/>
            <person name="Tang C."/>
            <person name="Ai P."/>
            <person name="Zhang D."/>
            <person name="Liu Y."/>
            <person name="Sun Z."/>
            <person name="Feng H."/>
            <person name="Wang Y."/>
            <person name="Chen Y."/>
            <person name="Liang X."/>
            <person name="Fu R."/>
            <person name="Li Q."/>
            <person name="Zhang J."/>
            <person name="Yu X."/>
            <person name="Xie Z."/>
            <person name="Ding L."/>
            <person name="Guan P."/>
            <person name="Tang J."/>
            <person name="Liang Y."/>
            <person name="Wang S."/>
            <person name="Deng Q."/>
            <person name="Li S."/>
            <person name="Zhu J."/>
            <person name="Wang L."/>
            <person name="Liu H."/>
            <person name="Li P."/>
        </authorList>
    </citation>
    <scope>NUCLEOTIDE SEQUENCE [LARGE SCALE GENOMIC DNA]</scope>
    <source>
        <strain evidence="2">AG-1 IA</strain>
    </source>
</reference>
<sequence length="153" mass="17232">MKRGRLNCGVNILRRNLVVLGTASERYALRMAWKAYLTQALLIQKCLDLEEDQRVIISAVQRWNLLRGSLALSGMGLRDCPRLFLLAFQRAAETSGCVREKSAREIISSTVYFRSLSCWVPVGWSGVGGVLLFYHLVRILGIASDIEAAWFQI</sequence>
<organism evidence="1 2">
    <name type="scientific">Thanatephorus cucumeris (strain AG1-IA)</name>
    <name type="common">Rice sheath blight fungus</name>
    <name type="synonym">Rhizoctonia solani</name>
    <dbReference type="NCBI Taxonomy" id="983506"/>
    <lineage>
        <taxon>Eukaryota</taxon>
        <taxon>Fungi</taxon>
        <taxon>Dikarya</taxon>
        <taxon>Basidiomycota</taxon>
        <taxon>Agaricomycotina</taxon>
        <taxon>Agaricomycetes</taxon>
        <taxon>Cantharellales</taxon>
        <taxon>Ceratobasidiaceae</taxon>
        <taxon>Rhizoctonia</taxon>
        <taxon>Rhizoctonia solani AG-1</taxon>
    </lineage>
</organism>
<protein>
    <submittedName>
        <fullName evidence="1">Uncharacterized protein</fullName>
    </submittedName>
</protein>
<gene>
    <name evidence="1" type="ORF">AG1IA_03681</name>
</gene>
<dbReference type="HOGENOM" id="CLU_1714557_0_0_1"/>
<keyword evidence="2" id="KW-1185">Reference proteome</keyword>
<dbReference type="AlphaFoldDB" id="L8WW60"/>
<comment type="caution">
    <text evidence="1">The sequence shown here is derived from an EMBL/GenBank/DDBJ whole genome shotgun (WGS) entry which is preliminary data.</text>
</comment>
<evidence type="ECO:0000313" key="2">
    <source>
        <dbReference type="Proteomes" id="UP000011668"/>
    </source>
</evidence>
<dbReference type="Proteomes" id="UP000011668">
    <property type="component" value="Unassembled WGS sequence"/>
</dbReference>
<name>L8WW60_THACA</name>
<dbReference type="EMBL" id="AFRT01000868">
    <property type="protein sequence ID" value="ELU42296.1"/>
    <property type="molecule type" value="Genomic_DNA"/>
</dbReference>
<accession>L8WW60</accession>
<evidence type="ECO:0000313" key="1">
    <source>
        <dbReference type="EMBL" id="ELU42296.1"/>
    </source>
</evidence>
<proteinExistence type="predicted"/>